<dbReference type="Pfam" id="PF14559">
    <property type="entry name" value="TPR_19"/>
    <property type="match status" value="1"/>
</dbReference>
<gene>
    <name evidence="5" type="ORF">DW820_02700</name>
</gene>
<evidence type="ECO:0000313" key="6">
    <source>
        <dbReference type="Proteomes" id="UP000285773"/>
    </source>
</evidence>
<dbReference type="EMBL" id="QSIO01000001">
    <property type="protein sequence ID" value="RHC96051.1"/>
    <property type="molecule type" value="Genomic_DNA"/>
</dbReference>
<accession>A0A414CMA0</accession>
<evidence type="ECO:0000256" key="2">
    <source>
        <dbReference type="ARBA" id="ARBA00022803"/>
    </source>
</evidence>
<proteinExistence type="predicted"/>
<dbReference type="AlphaFoldDB" id="A0A414CMA0"/>
<feature type="coiled-coil region" evidence="4">
    <location>
        <begin position="338"/>
        <end position="365"/>
    </location>
</feature>
<evidence type="ECO:0000256" key="3">
    <source>
        <dbReference type="PROSITE-ProRule" id="PRU00339"/>
    </source>
</evidence>
<evidence type="ECO:0000313" key="5">
    <source>
        <dbReference type="EMBL" id="RHC96051.1"/>
    </source>
</evidence>
<dbReference type="InterPro" id="IPR011990">
    <property type="entry name" value="TPR-like_helical_dom_sf"/>
</dbReference>
<comment type="caution">
    <text evidence="5">The sequence shown here is derived from an EMBL/GenBank/DDBJ whole genome shotgun (WGS) entry which is preliminary data.</text>
</comment>
<keyword evidence="2 3" id="KW-0802">TPR repeat</keyword>
<keyword evidence="1" id="KW-0677">Repeat</keyword>
<dbReference type="PANTHER" id="PTHR45586">
    <property type="entry name" value="TPR REPEAT-CONTAINING PROTEIN PA4667"/>
    <property type="match status" value="1"/>
</dbReference>
<name>A0A414CMA0_STRPA</name>
<dbReference type="InterPro" id="IPR019734">
    <property type="entry name" value="TPR_rpt"/>
</dbReference>
<evidence type="ECO:0000256" key="4">
    <source>
        <dbReference type="SAM" id="Coils"/>
    </source>
</evidence>
<dbReference type="Gene3D" id="1.25.40.10">
    <property type="entry name" value="Tetratricopeptide repeat domain"/>
    <property type="match status" value="2"/>
</dbReference>
<dbReference type="Pfam" id="PF13181">
    <property type="entry name" value="TPR_8"/>
    <property type="match status" value="1"/>
</dbReference>
<dbReference type="SUPFAM" id="SSF48452">
    <property type="entry name" value="TPR-like"/>
    <property type="match status" value="2"/>
</dbReference>
<sequence length="409" mass="46861">MSHSQQMVEALDRQELEEAEVQFQQALLEDSEAQLLDLGQYLESIGFYPQAKEIYEQIAESYPEVYLSLATILAEEGQMEEAFAYLEEIEPDSNWYVASLLVKADLYQMEGLADVAREKLVEAAHLSDDPIIQLGLAEIDLELERYQEAIQEYAQLDNREILEATGISTYQRIGFAYANLGKFEAAVPFLEKALEIEFDDQITYELATLLSDQEEFQKALIYYKQIDTLSPDFEGYEYGYALALQAENDREKALGIAKQGIQKNPFDAQLKLLASQLSYELHQPEQAEAYLLEAKEVADDLEEIALRLTTLYLEQERFDQVLAWQNEEVETVVTRWNIARALAALEKTEEAVSAYQELYEDLKDNPEFLEAYVYLLREAGDVTKAREVANQYLAIVPDDVQMQTLYDSL</sequence>
<protein>
    <recommendedName>
        <fullName evidence="7">Tetratricopeptide repeat protein</fullName>
    </recommendedName>
</protein>
<organism evidence="5 6">
    <name type="scientific">Streptococcus parasanguinis</name>
    <dbReference type="NCBI Taxonomy" id="1318"/>
    <lineage>
        <taxon>Bacteria</taxon>
        <taxon>Bacillati</taxon>
        <taxon>Bacillota</taxon>
        <taxon>Bacilli</taxon>
        <taxon>Lactobacillales</taxon>
        <taxon>Streptococcaceae</taxon>
        <taxon>Streptococcus</taxon>
    </lineage>
</organism>
<evidence type="ECO:0000256" key="1">
    <source>
        <dbReference type="ARBA" id="ARBA00022737"/>
    </source>
</evidence>
<feature type="repeat" description="TPR" evidence="3">
    <location>
        <begin position="167"/>
        <end position="200"/>
    </location>
</feature>
<dbReference type="Proteomes" id="UP000285773">
    <property type="component" value="Unassembled WGS sequence"/>
</dbReference>
<dbReference type="Pfam" id="PF13432">
    <property type="entry name" value="TPR_16"/>
    <property type="match status" value="1"/>
</dbReference>
<dbReference type="SMART" id="SM00028">
    <property type="entry name" value="TPR"/>
    <property type="match status" value="4"/>
</dbReference>
<keyword evidence="4" id="KW-0175">Coiled coil</keyword>
<dbReference type="PROSITE" id="PS50005">
    <property type="entry name" value="TPR"/>
    <property type="match status" value="1"/>
</dbReference>
<reference evidence="5 6" key="1">
    <citation type="submission" date="2018-08" db="EMBL/GenBank/DDBJ databases">
        <title>A genome reference for cultivated species of the human gut microbiota.</title>
        <authorList>
            <person name="Zou Y."/>
            <person name="Xue W."/>
            <person name="Luo G."/>
        </authorList>
    </citation>
    <scope>NUCLEOTIDE SEQUENCE [LARGE SCALE GENOMIC DNA]</scope>
    <source>
        <strain evidence="5 6">AM33-3BH</strain>
    </source>
</reference>
<dbReference type="PANTHER" id="PTHR45586:SF1">
    <property type="entry name" value="LIPOPOLYSACCHARIDE ASSEMBLY PROTEIN B"/>
    <property type="match status" value="1"/>
</dbReference>
<dbReference type="InterPro" id="IPR051012">
    <property type="entry name" value="CellSynth/LPSAsmb/PSIAsmb"/>
</dbReference>
<dbReference type="RefSeq" id="WP_118095386.1">
    <property type="nucleotide sequence ID" value="NZ_QSIO01000001.1"/>
</dbReference>
<evidence type="ECO:0008006" key="7">
    <source>
        <dbReference type="Google" id="ProtNLM"/>
    </source>
</evidence>